<dbReference type="Pfam" id="PF00753">
    <property type="entry name" value="Lactamase_B"/>
    <property type="match status" value="1"/>
</dbReference>
<dbReference type="AlphaFoldDB" id="A7HTN8"/>
<dbReference type="GO" id="GO:0017001">
    <property type="term" value="P:antibiotic catabolic process"/>
    <property type="evidence" value="ECO:0007669"/>
    <property type="project" value="UniProtKB-ARBA"/>
</dbReference>
<gene>
    <name evidence="3" type="ordered locus">Plav_1652</name>
</gene>
<proteinExistence type="inferred from homology"/>
<organism evidence="3 4">
    <name type="scientific">Parvibaculum lavamentivorans (strain DS-1 / DSM 13023 / NCIMB 13966)</name>
    <dbReference type="NCBI Taxonomy" id="402881"/>
    <lineage>
        <taxon>Bacteria</taxon>
        <taxon>Pseudomonadati</taxon>
        <taxon>Pseudomonadota</taxon>
        <taxon>Alphaproteobacteria</taxon>
        <taxon>Hyphomicrobiales</taxon>
        <taxon>Parvibaculaceae</taxon>
        <taxon>Parvibaculum</taxon>
    </lineage>
</organism>
<dbReference type="HOGENOM" id="CLU_056342_1_1_5"/>
<reference evidence="3 4" key="1">
    <citation type="journal article" date="2011" name="Stand. Genomic Sci.">
        <title>Complete genome sequence of Parvibaculum lavamentivorans type strain (DS-1(T)).</title>
        <authorList>
            <person name="Schleheck D."/>
            <person name="Weiss M."/>
            <person name="Pitluck S."/>
            <person name="Bruce D."/>
            <person name="Land M.L."/>
            <person name="Han S."/>
            <person name="Saunders E."/>
            <person name="Tapia R."/>
            <person name="Detter C."/>
            <person name="Brettin T."/>
            <person name="Han J."/>
            <person name="Woyke T."/>
            <person name="Goodwin L."/>
            <person name="Pennacchio L."/>
            <person name="Nolan M."/>
            <person name="Cook A.M."/>
            <person name="Kjelleberg S."/>
            <person name="Thomas T."/>
        </authorList>
    </citation>
    <scope>NUCLEOTIDE SEQUENCE [LARGE SCALE GENOMIC DNA]</scope>
    <source>
        <strain evidence="4">DS-1 / DSM 13023 / NCIMB 13966</strain>
    </source>
</reference>
<dbReference type="OrthoDB" id="420651at2"/>
<evidence type="ECO:0000259" key="2">
    <source>
        <dbReference type="SMART" id="SM00849"/>
    </source>
</evidence>
<accession>A7HTN8</accession>
<comment type="similarity">
    <text evidence="1">Belongs to the metallo-beta-lactamase superfamily. Class-B beta-lactamase family.</text>
</comment>
<sequence length="326" mass="35624">MGLGLSRFQYTKGLHDLGNGGYAWLQPDGGWGWSNAGLIVDGGESFLIDTLFDVPLTRDMLDAMRKAEPKAAAKINTLVNTHHNGDHCNGNECCQGAEIIAHKLAVEGMRHEPPALLAGFLDMAPGLGDLGKYVKQCFGPFDFKGVTQTLPEVTFETELTRHVGSKEIRIMHVGPAHTPGDALVYVPADKTVFTGDILFIEGHPIMWEGPVSNWIDACDRIMAMDVETVVPGHGPITGKNGVKAVRDYLVYVRDEARKRYDAGLSAFDAALDIDMTDYDSWGDGERIVVNVTTLYKEFSGDDTPNDVPTIFGQMAEITKRQGRLKG</sequence>
<dbReference type="CDD" id="cd16282">
    <property type="entry name" value="metallo-hydrolase-like_MBL-fold"/>
    <property type="match status" value="1"/>
</dbReference>
<dbReference type="eggNOG" id="COG0491">
    <property type="taxonomic scope" value="Bacteria"/>
</dbReference>
<dbReference type="EMBL" id="CP000774">
    <property type="protein sequence ID" value="ABS63271.1"/>
    <property type="molecule type" value="Genomic_DNA"/>
</dbReference>
<dbReference type="Gene3D" id="3.60.15.10">
    <property type="entry name" value="Ribonuclease Z/Hydroxyacylglutathione hydrolase-like"/>
    <property type="match status" value="1"/>
</dbReference>
<dbReference type="RefSeq" id="WP_012110562.1">
    <property type="nucleotide sequence ID" value="NC_009719.1"/>
</dbReference>
<evidence type="ECO:0000256" key="1">
    <source>
        <dbReference type="ARBA" id="ARBA00005250"/>
    </source>
</evidence>
<dbReference type="KEGG" id="pla:Plav_1652"/>
<evidence type="ECO:0000313" key="3">
    <source>
        <dbReference type="EMBL" id="ABS63271.1"/>
    </source>
</evidence>
<evidence type="ECO:0000313" key="4">
    <source>
        <dbReference type="Proteomes" id="UP000006377"/>
    </source>
</evidence>
<keyword evidence="4" id="KW-1185">Reference proteome</keyword>
<dbReference type="SUPFAM" id="SSF56281">
    <property type="entry name" value="Metallo-hydrolase/oxidoreductase"/>
    <property type="match status" value="1"/>
</dbReference>
<dbReference type="SMART" id="SM00849">
    <property type="entry name" value="Lactamase_B"/>
    <property type="match status" value="1"/>
</dbReference>
<dbReference type="InterPro" id="IPR036866">
    <property type="entry name" value="RibonucZ/Hydroxyglut_hydro"/>
</dbReference>
<protein>
    <submittedName>
        <fullName evidence="3">Beta-lactamase domain protein</fullName>
    </submittedName>
</protein>
<dbReference type="InterPro" id="IPR001279">
    <property type="entry name" value="Metallo-B-lactamas"/>
</dbReference>
<name>A7HTN8_PARL1</name>
<dbReference type="PANTHER" id="PTHR42951:SF4">
    <property type="entry name" value="ACYL-COENZYME A THIOESTERASE MBLAC2"/>
    <property type="match status" value="1"/>
</dbReference>
<feature type="domain" description="Metallo-beta-lactamase" evidence="2">
    <location>
        <begin position="33"/>
        <end position="233"/>
    </location>
</feature>
<dbReference type="InterPro" id="IPR050855">
    <property type="entry name" value="NDM-1-like"/>
</dbReference>
<dbReference type="Proteomes" id="UP000006377">
    <property type="component" value="Chromosome"/>
</dbReference>
<dbReference type="STRING" id="402881.Plav_1652"/>
<dbReference type="PANTHER" id="PTHR42951">
    <property type="entry name" value="METALLO-BETA-LACTAMASE DOMAIN-CONTAINING"/>
    <property type="match status" value="1"/>
</dbReference>